<accession>A0ACD5ACG0</accession>
<evidence type="ECO:0000313" key="1">
    <source>
        <dbReference type="EMBL" id="WWQ63553.1"/>
    </source>
</evidence>
<dbReference type="EMBL" id="CP146022">
    <property type="protein sequence ID" value="WWQ63553.1"/>
    <property type="molecule type" value="Genomic_DNA"/>
</dbReference>
<keyword evidence="2" id="KW-1185">Reference proteome</keyword>
<dbReference type="Proteomes" id="UP001432251">
    <property type="component" value="Chromosome"/>
</dbReference>
<sequence>MSRTHDTPGTKGPEELRRDIAHSRGELADTVGELAERADVKGRAREKAVQVAHRVQDGTPRPVRQATSTVVRAGRDHRRPVLAAAAAAGAAAAVVVVRHRVRAGRRR</sequence>
<name>A0ACD5ACG0_9ACTN</name>
<organism evidence="1 2">
    <name type="scientific">Streptomyces citrinus</name>
    <dbReference type="NCBI Taxonomy" id="3118173"/>
    <lineage>
        <taxon>Bacteria</taxon>
        <taxon>Bacillati</taxon>
        <taxon>Actinomycetota</taxon>
        <taxon>Actinomycetes</taxon>
        <taxon>Kitasatosporales</taxon>
        <taxon>Streptomycetaceae</taxon>
        <taxon>Streptomyces</taxon>
    </lineage>
</organism>
<reference evidence="1" key="1">
    <citation type="journal article" date="2025" name="Int. J. Syst. Evol. Microbiol.">
        <title>Streptomyces citrinus sp. nov., with yellow diffusible pigment.</title>
        <authorList>
            <person name="He Y."/>
            <person name="Yang E."/>
            <person name="Xu J."/>
            <person name="Sun Y."/>
            <person name="Sun L."/>
        </authorList>
    </citation>
    <scope>NUCLEOTIDE SEQUENCE</scope>
    <source>
        <strain evidence="1">Q6</strain>
    </source>
</reference>
<gene>
    <name evidence="1" type="ORF">V2W30_09515</name>
</gene>
<evidence type="ECO:0000313" key="2">
    <source>
        <dbReference type="Proteomes" id="UP001432251"/>
    </source>
</evidence>
<proteinExistence type="predicted"/>
<protein>
    <submittedName>
        <fullName evidence="1">DUF3618 domain-containing protein</fullName>
    </submittedName>
</protein>